<protein>
    <submittedName>
        <fullName evidence="1">Uncharacterized protein</fullName>
    </submittedName>
</protein>
<name>A0A396J243_MEDTR</name>
<sequence length="51" mass="5911">MEKLILFSAFAAWGISETTRICCIRKGRQANPCMFHSKLLKQLQSINRRTI</sequence>
<dbReference type="AlphaFoldDB" id="A0A396J243"/>
<gene>
    <name evidence="1" type="ORF">MtrunA17_Chr3g0140921</name>
</gene>
<proteinExistence type="predicted"/>
<accession>A0A396J243</accession>
<comment type="caution">
    <text evidence="1">The sequence shown here is derived from an EMBL/GenBank/DDBJ whole genome shotgun (WGS) entry which is preliminary data.</text>
</comment>
<dbReference type="EMBL" id="PSQE01000003">
    <property type="protein sequence ID" value="RHN70941.1"/>
    <property type="molecule type" value="Genomic_DNA"/>
</dbReference>
<dbReference type="Proteomes" id="UP000265566">
    <property type="component" value="Chromosome 3"/>
</dbReference>
<organism evidence="1">
    <name type="scientific">Medicago truncatula</name>
    <name type="common">Barrel medic</name>
    <name type="synonym">Medicago tribuloides</name>
    <dbReference type="NCBI Taxonomy" id="3880"/>
    <lineage>
        <taxon>Eukaryota</taxon>
        <taxon>Viridiplantae</taxon>
        <taxon>Streptophyta</taxon>
        <taxon>Embryophyta</taxon>
        <taxon>Tracheophyta</taxon>
        <taxon>Spermatophyta</taxon>
        <taxon>Magnoliopsida</taxon>
        <taxon>eudicotyledons</taxon>
        <taxon>Gunneridae</taxon>
        <taxon>Pentapetalae</taxon>
        <taxon>rosids</taxon>
        <taxon>fabids</taxon>
        <taxon>Fabales</taxon>
        <taxon>Fabaceae</taxon>
        <taxon>Papilionoideae</taxon>
        <taxon>50 kb inversion clade</taxon>
        <taxon>NPAAA clade</taxon>
        <taxon>Hologalegina</taxon>
        <taxon>IRL clade</taxon>
        <taxon>Trifolieae</taxon>
        <taxon>Medicago</taxon>
    </lineage>
</organism>
<reference evidence="1" key="1">
    <citation type="journal article" date="2018" name="Nat. Plants">
        <title>Whole-genome landscape of Medicago truncatula symbiotic genes.</title>
        <authorList>
            <person name="Pecrix Y."/>
            <person name="Gamas P."/>
            <person name="Carrere S."/>
        </authorList>
    </citation>
    <scope>NUCLEOTIDE SEQUENCE</scope>
    <source>
        <tissue evidence="1">Leaves</tissue>
    </source>
</reference>
<dbReference type="Gramene" id="rna19577">
    <property type="protein sequence ID" value="RHN70941.1"/>
    <property type="gene ID" value="gene19577"/>
</dbReference>
<evidence type="ECO:0000313" key="1">
    <source>
        <dbReference type="EMBL" id="RHN70941.1"/>
    </source>
</evidence>